<accession>B3ERZ9</accession>
<evidence type="ECO:0000259" key="7">
    <source>
        <dbReference type="PROSITE" id="PS50059"/>
    </source>
</evidence>
<evidence type="ECO:0000256" key="2">
    <source>
        <dbReference type="ARBA" id="ARBA00006577"/>
    </source>
</evidence>
<comment type="catalytic activity">
    <reaction evidence="1 6">
        <text>[protein]-peptidylproline (omega=180) = [protein]-peptidylproline (omega=0)</text>
        <dbReference type="Rhea" id="RHEA:16237"/>
        <dbReference type="Rhea" id="RHEA-COMP:10747"/>
        <dbReference type="Rhea" id="RHEA-COMP:10748"/>
        <dbReference type="ChEBI" id="CHEBI:83833"/>
        <dbReference type="ChEBI" id="CHEBI:83834"/>
        <dbReference type="EC" id="5.2.1.8"/>
    </reaction>
</comment>
<dbReference type="OrthoDB" id="9814548at2"/>
<dbReference type="PROSITE" id="PS51257">
    <property type="entry name" value="PROKAR_LIPOPROTEIN"/>
    <property type="match status" value="1"/>
</dbReference>
<dbReference type="Gene3D" id="3.10.50.40">
    <property type="match status" value="2"/>
</dbReference>
<evidence type="ECO:0000313" key="8">
    <source>
        <dbReference type="EMBL" id="ACE06001.1"/>
    </source>
</evidence>
<proteinExistence type="inferred from homology"/>
<evidence type="ECO:0000256" key="3">
    <source>
        <dbReference type="ARBA" id="ARBA00013194"/>
    </source>
</evidence>
<evidence type="ECO:0000313" key="9">
    <source>
        <dbReference type="Proteomes" id="UP000001227"/>
    </source>
</evidence>
<dbReference type="AlphaFoldDB" id="B3ERZ9"/>
<sequence length="324" mass="36995">MNMLPTKLKKYTYAFIMAGILMNILISCDQCFYKTTSTGLQYRIEKKGEGPKPKNGELLLIDIVYKTKDRKVVLDYTNSDSPVIVRYSDSDSNLQADGGIYEAISMLKKGDRFIFKLPAKKALGRQFSEAATKHQLEENTLLYTHVYLKDIVNEKQLEQLQKEQFKAMLEKRKEHIAKQLPKDLEIINNYLDKKQIKASSTNSGLKYTIDKPGKGAHPQPGNTVKVHYVGKTLEGQVFDTSIAEVAQQHNMYDARRHYEPLEFRIGEGSMIEGFEEGIKLLKRHAKAHLFLPSVLAYGEAEFLPYIKAHSNLIFEVELVDILTQ</sequence>
<dbReference type="STRING" id="452471.Aasi_0600"/>
<dbReference type="PROSITE" id="PS50059">
    <property type="entry name" value="FKBP_PPIASE"/>
    <property type="match status" value="1"/>
</dbReference>
<dbReference type="KEGG" id="aas:Aasi_0600"/>
<dbReference type="Pfam" id="PF00254">
    <property type="entry name" value="FKBP_C"/>
    <property type="match status" value="1"/>
</dbReference>
<evidence type="ECO:0000256" key="5">
    <source>
        <dbReference type="ARBA" id="ARBA00023235"/>
    </source>
</evidence>
<evidence type="ECO:0000256" key="4">
    <source>
        <dbReference type="ARBA" id="ARBA00023110"/>
    </source>
</evidence>
<dbReference type="Proteomes" id="UP000001227">
    <property type="component" value="Chromosome"/>
</dbReference>
<dbReference type="EMBL" id="CP001102">
    <property type="protein sequence ID" value="ACE06001.1"/>
    <property type="molecule type" value="Genomic_DNA"/>
</dbReference>
<keyword evidence="5 6" id="KW-0413">Isomerase</keyword>
<comment type="similarity">
    <text evidence="2">Belongs to the FKBP-type PPIase family.</text>
</comment>
<name>B3ERZ9_AMOA5</name>
<dbReference type="PANTHER" id="PTHR43811">
    <property type="entry name" value="FKBP-TYPE PEPTIDYL-PROLYL CIS-TRANS ISOMERASE FKPA"/>
    <property type="match status" value="1"/>
</dbReference>
<keyword evidence="4 6" id="KW-0697">Rotamase</keyword>
<feature type="domain" description="PPIase FKBP-type" evidence="7">
    <location>
        <begin position="221"/>
        <end position="322"/>
    </location>
</feature>
<protein>
    <recommendedName>
        <fullName evidence="3 6">peptidylprolyl isomerase</fullName>
        <ecNumber evidence="3 6">5.2.1.8</ecNumber>
    </recommendedName>
</protein>
<reference evidence="8 9" key="1">
    <citation type="journal article" date="2010" name="J. Bacteriol.">
        <title>The genome of the amoeba symbiont 'Candidatus Amoebophilus asiaticus' reveals common mechanisms for host cell interaction among amoeba-associated bacteria.</title>
        <authorList>
            <person name="Schmitz-Esser S."/>
            <person name="Tischler P."/>
            <person name="Arnold R."/>
            <person name="Montanaro J."/>
            <person name="Wagner M."/>
            <person name="Rattei T."/>
            <person name="Horn M."/>
        </authorList>
    </citation>
    <scope>NUCLEOTIDE SEQUENCE [LARGE SCALE GENOMIC DNA]</scope>
    <source>
        <strain evidence="8 9">5a2</strain>
    </source>
</reference>
<dbReference type="InterPro" id="IPR046357">
    <property type="entry name" value="PPIase_dom_sf"/>
</dbReference>
<dbReference type="InterPro" id="IPR001179">
    <property type="entry name" value="PPIase_FKBP_dom"/>
</dbReference>
<organism evidence="8 9">
    <name type="scientific">Amoebophilus asiaticus (strain 5a2)</name>
    <dbReference type="NCBI Taxonomy" id="452471"/>
    <lineage>
        <taxon>Bacteria</taxon>
        <taxon>Pseudomonadati</taxon>
        <taxon>Bacteroidota</taxon>
        <taxon>Cytophagia</taxon>
        <taxon>Cytophagales</taxon>
        <taxon>Amoebophilaceae</taxon>
        <taxon>Candidatus Amoebophilus</taxon>
    </lineage>
</organism>
<gene>
    <name evidence="8" type="ordered locus">Aasi_0600</name>
</gene>
<dbReference type="eggNOG" id="COG0545">
    <property type="taxonomic scope" value="Bacteria"/>
</dbReference>
<keyword evidence="9" id="KW-1185">Reference proteome</keyword>
<dbReference type="SUPFAM" id="SSF54534">
    <property type="entry name" value="FKBP-like"/>
    <property type="match status" value="2"/>
</dbReference>
<dbReference type="HOGENOM" id="CLU_047811_0_0_10"/>
<evidence type="ECO:0000256" key="6">
    <source>
        <dbReference type="PROSITE-ProRule" id="PRU00277"/>
    </source>
</evidence>
<evidence type="ECO:0000256" key="1">
    <source>
        <dbReference type="ARBA" id="ARBA00000971"/>
    </source>
</evidence>
<dbReference type="GO" id="GO:0003755">
    <property type="term" value="F:peptidyl-prolyl cis-trans isomerase activity"/>
    <property type="evidence" value="ECO:0007669"/>
    <property type="project" value="UniProtKB-KW"/>
</dbReference>
<dbReference type="PANTHER" id="PTHR43811:SF19">
    <property type="entry name" value="39 KDA FK506-BINDING NUCLEAR PROTEIN"/>
    <property type="match status" value="1"/>
</dbReference>
<dbReference type="EC" id="5.2.1.8" evidence="3 6"/>